<evidence type="ECO:0000256" key="1">
    <source>
        <dbReference type="SAM" id="Phobius"/>
    </source>
</evidence>
<dbReference type="Proteomes" id="UP001238334">
    <property type="component" value="Chromosome"/>
</dbReference>
<dbReference type="AlphaFoldDB" id="A0A9Y2P361"/>
<protein>
    <submittedName>
        <fullName evidence="2">Phage holin family protein</fullName>
    </submittedName>
</protein>
<accession>A0A9Y2P361</accession>
<reference evidence="2 3" key="1">
    <citation type="submission" date="2023-06" db="EMBL/GenBank/DDBJ databases">
        <title>Parasedimentitalea psychrophila sp. nov., a psychrophilic bacterium isolated from deep-sea sediment.</title>
        <authorList>
            <person name="Li A."/>
        </authorList>
    </citation>
    <scope>NUCLEOTIDE SEQUENCE [LARGE SCALE GENOMIC DNA]</scope>
    <source>
        <strain evidence="2 3">QS115</strain>
    </source>
</reference>
<proteinExistence type="predicted"/>
<feature type="transmembrane region" description="Helical" evidence="1">
    <location>
        <begin position="63"/>
        <end position="83"/>
    </location>
</feature>
<keyword evidence="3" id="KW-1185">Reference proteome</keyword>
<keyword evidence="1" id="KW-0472">Membrane</keyword>
<dbReference type="EMBL" id="CP127247">
    <property type="protein sequence ID" value="WIY23939.1"/>
    <property type="molecule type" value="Genomic_DNA"/>
</dbReference>
<evidence type="ECO:0000313" key="3">
    <source>
        <dbReference type="Proteomes" id="UP001238334"/>
    </source>
</evidence>
<name>A0A9Y2P361_9RHOB</name>
<evidence type="ECO:0000313" key="2">
    <source>
        <dbReference type="EMBL" id="WIY23939.1"/>
    </source>
</evidence>
<gene>
    <name evidence="2" type="ORF">QPJ95_15055</name>
</gene>
<sequence length="153" mass="15804">MNRISRNISIIMRAERLIAQRHLAILRRQTGLLAAAGLVAGLGIIMLNMAAYLGLADVVSKPLAALIVAAVNLVLAGILASIAGNANFEAETAPVAEVRDLAMEDLEAEFQVAVGEAKAAVDGIKRMANDPLGMIVPGVAGAVAKAVVKNLKS</sequence>
<organism evidence="2 3">
    <name type="scientific">Parasedimentitalea psychrophila</name>
    <dbReference type="NCBI Taxonomy" id="2997337"/>
    <lineage>
        <taxon>Bacteria</taxon>
        <taxon>Pseudomonadati</taxon>
        <taxon>Pseudomonadota</taxon>
        <taxon>Alphaproteobacteria</taxon>
        <taxon>Rhodobacterales</taxon>
        <taxon>Paracoccaceae</taxon>
        <taxon>Parasedimentitalea</taxon>
    </lineage>
</organism>
<keyword evidence="1" id="KW-0812">Transmembrane</keyword>
<dbReference type="KEGG" id="ppso:QPJ95_15055"/>
<dbReference type="InterPro" id="IPR009937">
    <property type="entry name" value="Phage_holin_3_6"/>
</dbReference>
<feature type="transmembrane region" description="Helical" evidence="1">
    <location>
        <begin position="31"/>
        <end position="51"/>
    </location>
</feature>
<dbReference type="RefSeq" id="WP_270916942.1">
    <property type="nucleotide sequence ID" value="NZ_CP127247.1"/>
</dbReference>
<keyword evidence="1" id="KW-1133">Transmembrane helix</keyword>
<dbReference type="Pfam" id="PF07332">
    <property type="entry name" value="Phage_holin_3_6"/>
    <property type="match status" value="1"/>
</dbReference>